<dbReference type="CDD" id="cd00371">
    <property type="entry name" value="HMA"/>
    <property type="match status" value="1"/>
</dbReference>
<dbReference type="InterPro" id="IPR036163">
    <property type="entry name" value="HMA_dom_sf"/>
</dbReference>
<evidence type="ECO:0000256" key="1">
    <source>
        <dbReference type="ARBA" id="ARBA00022723"/>
    </source>
</evidence>
<dbReference type="AlphaFoldDB" id="A0AAQ3JNN3"/>
<proteinExistence type="predicted"/>
<dbReference type="PROSITE" id="PS50846">
    <property type="entry name" value="HMA_2"/>
    <property type="match status" value="1"/>
</dbReference>
<dbReference type="InterPro" id="IPR006121">
    <property type="entry name" value="HMA_dom"/>
</dbReference>
<feature type="domain" description="HMA" evidence="3">
    <location>
        <begin position="133"/>
        <end position="207"/>
    </location>
</feature>
<feature type="compositionally biased region" description="Gly residues" evidence="2">
    <location>
        <begin position="89"/>
        <end position="112"/>
    </location>
</feature>
<protein>
    <recommendedName>
        <fullName evidence="3">HMA domain-containing protein</fullName>
    </recommendedName>
</protein>
<evidence type="ECO:0000313" key="4">
    <source>
        <dbReference type="EMBL" id="WOK93333.1"/>
    </source>
</evidence>
<dbReference type="InterPro" id="IPR017969">
    <property type="entry name" value="Heavy-metal-associated_CS"/>
</dbReference>
<dbReference type="GO" id="GO:0046872">
    <property type="term" value="F:metal ion binding"/>
    <property type="evidence" value="ECO:0007669"/>
    <property type="project" value="UniProtKB-KW"/>
</dbReference>
<dbReference type="FunFam" id="3.30.70.100:FF:000047">
    <property type="entry name" value="Copper-transporting ATPase PAA1, chloroplastic"/>
    <property type="match status" value="1"/>
</dbReference>
<dbReference type="SUPFAM" id="SSF55008">
    <property type="entry name" value="HMA, heavy metal-associated domain"/>
    <property type="match status" value="1"/>
</dbReference>
<dbReference type="Proteomes" id="UP001327560">
    <property type="component" value="Chromosome 1"/>
</dbReference>
<evidence type="ECO:0000259" key="3">
    <source>
        <dbReference type="PROSITE" id="PS50846"/>
    </source>
</evidence>
<name>A0AAQ3JNN3_9LILI</name>
<accession>A0AAQ3JNN3</accession>
<keyword evidence="1" id="KW-0479">Metal-binding</keyword>
<evidence type="ECO:0000313" key="5">
    <source>
        <dbReference type="Proteomes" id="UP001327560"/>
    </source>
</evidence>
<dbReference type="Gene3D" id="3.30.70.100">
    <property type="match status" value="1"/>
</dbReference>
<reference evidence="4 5" key="1">
    <citation type="submission" date="2023-10" db="EMBL/GenBank/DDBJ databases">
        <title>Chromosome-scale genome assembly provides insights into flower coloration mechanisms of Canna indica.</title>
        <authorList>
            <person name="Li C."/>
        </authorList>
    </citation>
    <scope>NUCLEOTIDE SEQUENCE [LARGE SCALE GENOMIC DNA]</scope>
    <source>
        <tissue evidence="4">Flower</tissue>
    </source>
</reference>
<evidence type="ECO:0000256" key="2">
    <source>
        <dbReference type="SAM" id="MobiDB-lite"/>
    </source>
</evidence>
<gene>
    <name evidence="4" type="ORF">Cni_G02030</name>
</gene>
<feature type="region of interest" description="Disordered" evidence="2">
    <location>
        <begin position="87"/>
        <end position="118"/>
    </location>
</feature>
<dbReference type="Pfam" id="PF00403">
    <property type="entry name" value="HMA"/>
    <property type="match status" value="1"/>
</dbReference>
<keyword evidence="5" id="KW-1185">Reference proteome</keyword>
<dbReference type="EMBL" id="CP136890">
    <property type="protein sequence ID" value="WOK93333.1"/>
    <property type="molecule type" value="Genomic_DNA"/>
</dbReference>
<organism evidence="4 5">
    <name type="scientific">Canna indica</name>
    <name type="common">Indian-shot</name>
    <dbReference type="NCBI Taxonomy" id="4628"/>
    <lineage>
        <taxon>Eukaryota</taxon>
        <taxon>Viridiplantae</taxon>
        <taxon>Streptophyta</taxon>
        <taxon>Embryophyta</taxon>
        <taxon>Tracheophyta</taxon>
        <taxon>Spermatophyta</taxon>
        <taxon>Magnoliopsida</taxon>
        <taxon>Liliopsida</taxon>
        <taxon>Zingiberales</taxon>
        <taxon>Cannaceae</taxon>
        <taxon>Canna</taxon>
    </lineage>
</organism>
<sequence length="218" mass="22433">MALESALSSPLPKIAVVPPMKASNTTIHPFLQLPPLPSSQKARFLLSFDSRRRRRSSRPLAGGSLWIPTFSLLRSRFASVSSCHAVSSPGGGGGGGVEESGGGGGGDGGSSGGESDAKPVAVDLEDAPGLDADVIVLHVGGMTCGGCSASVKRILEGLPQVSSATVNLEKKMAVIWIVPEAKVMEDWQQELGVKLAEHLTTCGFKSNIQDLGSSNIAA</sequence>
<dbReference type="PROSITE" id="PS01047">
    <property type="entry name" value="HMA_1"/>
    <property type="match status" value="1"/>
</dbReference>